<keyword evidence="3" id="KW-0804">Transcription</keyword>
<organism evidence="5 6">
    <name type="scientific">Nonomuraea guangzhouensis</name>
    <dbReference type="NCBI Taxonomy" id="1291555"/>
    <lineage>
        <taxon>Bacteria</taxon>
        <taxon>Bacillati</taxon>
        <taxon>Actinomycetota</taxon>
        <taxon>Actinomycetes</taxon>
        <taxon>Streptosporangiales</taxon>
        <taxon>Streptosporangiaceae</taxon>
        <taxon>Nonomuraea</taxon>
    </lineage>
</organism>
<sequence length="242" mass="26014">MSTALPRAGRIHVREPDTAPMVAFRTVDADGRLYVMGPRTRASYLAPKDVPHCVTVRLRPEIARPLLGAPMSELVDEIIPLRDLWGTRADRLADELAGLVTGGDWAERVMARLEAAFRDRLAAQSSADLDRAGLVGAAAALLSAGAARPPVTEVARELGVSERHLRNLFTGGVGVPPKRFARINRVRGVLSRVFREGAASLAADAGYYDQSHMTAEFREVMGVPPNAYRAGRLPVPSACSVG</sequence>
<evidence type="ECO:0000256" key="2">
    <source>
        <dbReference type="ARBA" id="ARBA00023125"/>
    </source>
</evidence>
<dbReference type="InterPro" id="IPR050204">
    <property type="entry name" value="AraC_XylS_family_regulators"/>
</dbReference>
<dbReference type="PANTHER" id="PTHR46796">
    <property type="entry name" value="HTH-TYPE TRANSCRIPTIONAL ACTIVATOR RHAS-RELATED"/>
    <property type="match status" value="1"/>
</dbReference>
<dbReference type="InterPro" id="IPR018060">
    <property type="entry name" value="HTH_AraC"/>
</dbReference>
<evidence type="ECO:0000313" key="5">
    <source>
        <dbReference type="EMBL" id="MFD1541476.1"/>
    </source>
</evidence>
<keyword evidence="1" id="KW-0805">Transcription regulation</keyword>
<dbReference type="Proteomes" id="UP001597097">
    <property type="component" value="Unassembled WGS sequence"/>
</dbReference>
<reference evidence="6" key="1">
    <citation type="journal article" date="2019" name="Int. J. Syst. Evol. Microbiol.">
        <title>The Global Catalogue of Microorganisms (GCM) 10K type strain sequencing project: providing services to taxonomists for standard genome sequencing and annotation.</title>
        <authorList>
            <consortium name="The Broad Institute Genomics Platform"/>
            <consortium name="The Broad Institute Genome Sequencing Center for Infectious Disease"/>
            <person name="Wu L."/>
            <person name="Ma J."/>
        </authorList>
    </citation>
    <scope>NUCLEOTIDE SEQUENCE [LARGE SCALE GENOMIC DNA]</scope>
    <source>
        <strain evidence="6">CGMCC 1.15399</strain>
    </source>
</reference>
<evidence type="ECO:0000313" key="6">
    <source>
        <dbReference type="Proteomes" id="UP001597097"/>
    </source>
</evidence>
<dbReference type="EMBL" id="JBHUCM010000027">
    <property type="protein sequence ID" value="MFD1541476.1"/>
    <property type="molecule type" value="Genomic_DNA"/>
</dbReference>
<gene>
    <name evidence="5" type="ORF">ACFSJ0_30780</name>
</gene>
<keyword evidence="2" id="KW-0238">DNA-binding</keyword>
<evidence type="ECO:0000256" key="3">
    <source>
        <dbReference type="ARBA" id="ARBA00023163"/>
    </source>
</evidence>
<dbReference type="Pfam" id="PF12833">
    <property type="entry name" value="HTH_18"/>
    <property type="match status" value="1"/>
</dbReference>
<keyword evidence="6" id="KW-1185">Reference proteome</keyword>
<dbReference type="RefSeq" id="WP_219537540.1">
    <property type="nucleotide sequence ID" value="NZ_JAHKRM010000038.1"/>
</dbReference>
<protein>
    <submittedName>
        <fullName evidence="5">Helix-turn-helix domain-containing protein</fullName>
    </submittedName>
</protein>
<feature type="domain" description="HTH araC/xylS-type" evidence="4">
    <location>
        <begin position="151"/>
        <end position="231"/>
    </location>
</feature>
<name>A0ABW4GFL2_9ACTN</name>
<dbReference type="PANTHER" id="PTHR46796:SF15">
    <property type="entry name" value="BLL1074 PROTEIN"/>
    <property type="match status" value="1"/>
</dbReference>
<dbReference type="SMART" id="SM00342">
    <property type="entry name" value="HTH_ARAC"/>
    <property type="match status" value="1"/>
</dbReference>
<proteinExistence type="predicted"/>
<dbReference type="PROSITE" id="PS01124">
    <property type="entry name" value="HTH_ARAC_FAMILY_2"/>
    <property type="match status" value="1"/>
</dbReference>
<evidence type="ECO:0000256" key="1">
    <source>
        <dbReference type="ARBA" id="ARBA00023015"/>
    </source>
</evidence>
<comment type="caution">
    <text evidence="5">The sequence shown here is derived from an EMBL/GenBank/DDBJ whole genome shotgun (WGS) entry which is preliminary data.</text>
</comment>
<evidence type="ECO:0000259" key="4">
    <source>
        <dbReference type="PROSITE" id="PS01124"/>
    </source>
</evidence>
<accession>A0ABW4GFL2</accession>